<keyword evidence="10" id="KW-0479">Metal-binding</keyword>
<dbReference type="SUPFAM" id="SSF56219">
    <property type="entry name" value="DNase I-like"/>
    <property type="match status" value="1"/>
</dbReference>
<evidence type="ECO:0000259" key="25">
    <source>
        <dbReference type="Pfam" id="PF03372"/>
    </source>
</evidence>
<dbReference type="SMART" id="SM00369">
    <property type="entry name" value="LRR_TYP"/>
    <property type="match status" value="2"/>
</dbReference>
<dbReference type="FunFam" id="3.80.10.10:FF:000447">
    <property type="entry name" value="Glucose-repressible alcohol dehydrogenase transcriptional effector"/>
    <property type="match status" value="1"/>
</dbReference>
<keyword evidence="27" id="KW-1185">Reference proteome</keyword>
<dbReference type="Pfam" id="PF13855">
    <property type="entry name" value="LRR_8"/>
    <property type="match status" value="1"/>
</dbReference>
<comment type="function">
    <text evidence="23">Acts as a catalytic component of the CCR4-NOT core complex, which in the nucleus seems to be a general transcription factor, and in the cytoplasm the major mRNA deadenylase involved in mRNA turnover. Ccr4 has 3'-5' RNase activity with a strong preference for polyadenylated substrates and also low exonuclease activity towards single-stranded DNA.</text>
</comment>
<organism evidence="26 27">
    <name type="scientific">Erysiphe pulchra</name>
    <dbReference type="NCBI Taxonomy" id="225359"/>
    <lineage>
        <taxon>Eukaryota</taxon>
        <taxon>Fungi</taxon>
        <taxon>Dikarya</taxon>
        <taxon>Ascomycota</taxon>
        <taxon>Pezizomycotina</taxon>
        <taxon>Leotiomycetes</taxon>
        <taxon>Erysiphales</taxon>
        <taxon>Erysiphaceae</taxon>
        <taxon>Erysiphe</taxon>
    </lineage>
</organism>
<evidence type="ECO:0000256" key="10">
    <source>
        <dbReference type="ARBA" id="ARBA00022723"/>
    </source>
</evidence>
<evidence type="ECO:0000313" key="27">
    <source>
        <dbReference type="Proteomes" id="UP000237438"/>
    </source>
</evidence>
<comment type="cofactor">
    <cofactor evidence="2">
        <name>Mg(2+)</name>
        <dbReference type="ChEBI" id="CHEBI:18420"/>
    </cofactor>
</comment>
<evidence type="ECO:0000256" key="15">
    <source>
        <dbReference type="ARBA" id="ARBA00022884"/>
    </source>
</evidence>
<keyword evidence="9" id="KW-0540">Nuclease</keyword>
<dbReference type="InterPro" id="IPR001611">
    <property type="entry name" value="Leu-rich_rpt"/>
</dbReference>
<evidence type="ECO:0000256" key="7">
    <source>
        <dbReference type="ARBA" id="ARBA00022490"/>
    </source>
</evidence>
<evidence type="ECO:0000256" key="5">
    <source>
        <dbReference type="ARBA" id="ARBA00010774"/>
    </source>
</evidence>
<dbReference type="FunFam" id="3.60.10.10:FF:000037">
    <property type="entry name" value="Glucose-repressible alcohol dehydrogenase transcriptional effector"/>
    <property type="match status" value="1"/>
</dbReference>
<keyword evidence="17" id="KW-0804">Transcription</keyword>
<accession>A0A2S4PRE3</accession>
<keyword evidence="11" id="KW-0677">Repeat</keyword>
<dbReference type="InterPro" id="IPR036691">
    <property type="entry name" value="Endo/exonu/phosph_ase_sf"/>
</dbReference>
<dbReference type="Gene3D" id="3.60.10.10">
    <property type="entry name" value="Endonuclease/exonuclease/phosphatase"/>
    <property type="match status" value="1"/>
</dbReference>
<dbReference type="PROSITE" id="PS51450">
    <property type="entry name" value="LRR"/>
    <property type="match status" value="1"/>
</dbReference>
<evidence type="ECO:0000313" key="26">
    <source>
        <dbReference type="EMBL" id="POS84599.1"/>
    </source>
</evidence>
<dbReference type="GO" id="GO:0004535">
    <property type="term" value="F:poly(A)-specific ribonuclease activity"/>
    <property type="evidence" value="ECO:0007669"/>
    <property type="project" value="UniProtKB-EC"/>
</dbReference>
<feature type="region of interest" description="Disordered" evidence="24">
    <location>
        <begin position="202"/>
        <end position="237"/>
    </location>
</feature>
<keyword evidence="15" id="KW-0694">RNA-binding</keyword>
<dbReference type="PANTHER" id="PTHR12121:SF100">
    <property type="entry name" value="POLY(A)-SPECIFIC RIBONUCLEASE"/>
    <property type="match status" value="1"/>
</dbReference>
<sequence length="786" mass="88781">MADGYRYSQQTAGSYYFPHNTQSHLSKHHQIIRKNTPPNNIGVSYSAKTPSPTKSPELLSSVPGPYSMYNQPHQPQHGRVNGGGRGMPILYNFQHQNSHQQHTQHHSTIQQDHASHTVNGSVLNRHTNHSSSVLTNSTPTFTPSGLHSGQSATTRSEQTPQISEHWSEQLLLHKESERLHFDAKDRGVTNYFARNKAQDNKGLVPALPQSEPTETSDVTSNELGRMSNQSNTTRRQDWHNMDLSGQGLRALTSPLFNYVFLRELYLASNSLTQLPPSIGNLRHLTHLDASNNQLSSLPRELGMCVYLKKLLVFDNQIMKLPHELGSLFQLEMLGIEGNPLDTVQKSVIMESGTKALIRNLREHAPSKFTIPIKHKMLIDVEPDDPIPRKMISLLDEGATLPEETIKVFSFNILSDQACTQRLYGYTPQAALSWEHRREAVLNEITATNADFVCLQEVDTDTFREYFSVKLAYADYKGVFWPRSRAKTMSEKDAKNVDGCATFYKHQKYLLLDKQLVDFANVAINRPDMKNQHDIFNRVMPRDHIGVVCFFENRLTGSRLILVNTHIFWDPVYADVKLIQTAILLGEVNRLAEKYVKWGPYKENKSFIQTDENTLSDVREQTPLPSKEYASKTQIPLIICSDLNSTAESSVFELLARGTVKPNHPELGGRSYGNFTKDGIDHPFSLKSAYTNLDKSQDSVPFTNYTPGFRGVIDHIWYSTNALENISLLGQVDPEYMKTVPGFPNHHYPSDHLSLLAEFAVKGSKLKKNISEPDTNSSNKTSGRRRG</sequence>
<evidence type="ECO:0000256" key="14">
    <source>
        <dbReference type="ARBA" id="ARBA00022842"/>
    </source>
</evidence>
<comment type="subcellular location">
    <subcellularLocation>
        <location evidence="4">Cytoplasm</location>
    </subcellularLocation>
    <subcellularLocation>
        <location evidence="3">Nucleus</location>
    </subcellularLocation>
</comment>
<keyword evidence="7" id="KW-0963">Cytoplasm</keyword>
<evidence type="ECO:0000256" key="20">
    <source>
        <dbReference type="ARBA" id="ARBA00030493"/>
    </source>
</evidence>
<evidence type="ECO:0000256" key="1">
    <source>
        <dbReference type="ARBA" id="ARBA00001663"/>
    </source>
</evidence>
<reference evidence="26 27" key="1">
    <citation type="submission" date="2017-10" db="EMBL/GenBank/DDBJ databases">
        <title>Development of genomic resources for the powdery mildew, Erysiphe pulchra.</title>
        <authorList>
            <person name="Wadl P.A."/>
            <person name="Mack B.M."/>
            <person name="Moore G."/>
            <person name="Beltz S.B."/>
        </authorList>
    </citation>
    <scope>NUCLEOTIDE SEQUENCE [LARGE SCALE GENOMIC DNA]</scope>
    <source>
        <strain evidence="26">Cflorida</strain>
    </source>
</reference>
<evidence type="ECO:0000256" key="22">
    <source>
        <dbReference type="ARBA" id="ARBA00033317"/>
    </source>
</evidence>
<dbReference type="InterPro" id="IPR032675">
    <property type="entry name" value="LRR_dom_sf"/>
</dbReference>
<feature type="compositionally biased region" description="Polar residues" evidence="24">
    <location>
        <begin position="771"/>
        <end position="780"/>
    </location>
</feature>
<evidence type="ECO:0000256" key="11">
    <source>
        <dbReference type="ARBA" id="ARBA00022737"/>
    </source>
</evidence>
<feature type="domain" description="Endonuclease/exonuclease/phosphatase" evidence="25">
    <location>
        <begin position="409"/>
        <end position="751"/>
    </location>
</feature>
<dbReference type="Proteomes" id="UP000237438">
    <property type="component" value="Unassembled WGS sequence"/>
</dbReference>
<dbReference type="PANTHER" id="PTHR12121">
    <property type="entry name" value="CARBON CATABOLITE REPRESSOR PROTEIN 4"/>
    <property type="match status" value="1"/>
</dbReference>
<evidence type="ECO:0000256" key="2">
    <source>
        <dbReference type="ARBA" id="ARBA00001946"/>
    </source>
</evidence>
<dbReference type="EC" id="3.1.13.4" evidence="6"/>
<evidence type="ECO:0000256" key="24">
    <source>
        <dbReference type="SAM" id="MobiDB-lite"/>
    </source>
</evidence>
<evidence type="ECO:0000256" key="9">
    <source>
        <dbReference type="ARBA" id="ARBA00022722"/>
    </source>
</evidence>
<comment type="caution">
    <text evidence="26">The sequence shown here is derived from an EMBL/GenBank/DDBJ whole genome shotgun (WGS) entry which is preliminary data.</text>
</comment>
<dbReference type="STRING" id="225359.A0A2S4PRE3"/>
<dbReference type="InterPro" id="IPR005135">
    <property type="entry name" value="Endo/exonuclease/phosphatase"/>
</dbReference>
<keyword evidence="18" id="KW-0539">Nucleus</keyword>
<keyword evidence="14" id="KW-0460">Magnesium</keyword>
<evidence type="ECO:0000256" key="6">
    <source>
        <dbReference type="ARBA" id="ARBA00012161"/>
    </source>
</evidence>
<evidence type="ECO:0000256" key="23">
    <source>
        <dbReference type="ARBA" id="ARBA00045495"/>
    </source>
</evidence>
<dbReference type="InterPro" id="IPR050410">
    <property type="entry name" value="CCR4/nocturin_mRNA_transcr"/>
</dbReference>
<dbReference type="Gene3D" id="3.80.10.10">
    <property type="entry name" value="Ribonuclease Inhibitor"/>
    <property type="match status" value="1"/>
</dbReference>
<protein>
    <recommendedName>
        <fullName evidence="19">CCR4-Not complex 3'-5'-exoribonuclease subunit Ccr4</fullName>
        <ecNumber evidence="6">3.1.13.4</ecNumber>
    </recommendedName>
    <alternativeName>
        <fullName evidence="20">Carbon catabolite repressor protein 4</fullName>
    </alternativeName>
    <alternativeName>
        <fullName evidence="21">Cytoplasmic deadenylase</fullName>
    </alternativeName>
    <alternativeName>
        <fullName evidence="22">Glucose-repressible alcohol dehydrogenase transcriptional effector</fullName>
    </alternativeName>
</protein>
<evidence type="ECO:0000256" key="13">
    <source>
        <dbReference type="ARBA" id="ARBA00022839"/>
    </source>
</evidence>
<keyword evidence="13" id="KW-0269">Exonuclease</keyword>
<dbReference type="InterPro" id="IPR003591">
    <property type="entry name" value="Leu-rich_rpt_typical-subtyp"/>
</dbReference>
<dbReference type="GO" id="GO:0005737">
    <property type="term" value="C:cytoplasm"/>
    <property type="evidence" value="ECO:0007669"/>
    <property type="project" value="UniProtKB-SubCell"/>
</dbReference>
<keyword evidence="8" id="KW-0433">Leucine-rich repeat</keyword>
<feature type="region of interest" description="Disordered" evidence="24">
    <location>
        <begin position="121"/>
        <end position="163"/>
    </location>
</feature>
<evidence type="ECO:0000256" key="8">
    <source>
        <dbReference type="ARBA" id="ARBA00022614"/>
    </source>
</evidence>
<evidence type="ECO:0000256" key="16">
    <source>
        <dbReference type="ARBA" id="ARBA00023015"/>
    </source>
</evidence>
<gene>
    <name evidence="26" type="ORF">EPUL_003456</name>
</gene>
<evidence type="ECO:0000256" key="12">
    <source>
        <dbReference type="ARBA" id="ARBA00022801"/>
    </source>
</evidence>
<comment type="similarity">
    <text evidence="5">Belongs to the CCR4/nocturin family.</text>
</comment>
<name>A0A2S4PRE3_9PEZI</name>
<evidence type="ECO:0000256" key="17">
    <source>
        <dbReference type="ARBA" id="ARBA00023163"/>
    </source>
</evidence>
<dbReference type="CDD" id="cd09097">
    <property type="entry name" value="Deadenylase_CCR4"/>
    <property type="match status" value="1"/>
</dbReference>
<evidence type="ECO:0000256" key="21">
    <source>
        <dbReference type="ARBA" id="ARBA00031469"/>
    </source>
</evidence>
<feature type="region of interest" description="Disordered" evidence="24">
    <location>
        <begin position="766"/>
        <end position="786"/>
    </location>
</feature>
<evidence type="ECO:0000256" key="3">
    <source>
        <dbReference type="ARBA" id="ARBA00004123"/>
    </source>
</evidence>
<dbReference type="EMBL" id="PEDP01000939">
    <property type="protein sequence ID" value="POS84599.1"/>
    <property type="molecule type" value="Genomic_DNA"/>
</dbReference>
<dbReference type="AlphaFoldDB" id="A0A2S4PRE3"/>
<comment type="catalytic activity">
    <reaction evidence="1">
        <text>Exonucleolytic cleavage of poly(A) to 5'-AMP.</text>
        <dbReference type="EC" id="3.1.13.4"/>
    </reaction>
</comment>
<dbReference type="Pfam" id="PF03372">
    <property type="entry name" value="Exo_endo_phos"/>
    <property type="match status" value="1"/>
</dbReference>
<keyword evidence="16" id="KW-0805">Transcription regulation</keyword>
<keyword evidence="12" id="KW-0378">Hydrolase</keyword>
<feature type="compositionally biased region" description="Polar residues" evidence="24">
    <location>
        <begin position="210"/>
        <end position="233"/>
    </location>
</feature>
<evidence type="ECO:0000256" key="19">
    <source>
        <dbReference type="ARBA" id="ARBA00023475"/>
    </source>
</evidence>
<dbReference type="SUPFAM" id="SSF52058">
    <property type="entry name" value="L domain-like"/>
    <property type="match status" value="1"/>
</dbReference>
<proteinExistence type="inferred from homology"/>
<dbReference type="GO" id="GO:0046872">
    <property type="term" value="F:metal ion binding"/>
    <property type="evidence" value="ECO:0007669"/>
    <property type="project" value="UniProtKB-KW"/>
</dbReference>
<dbReference type="OrthoDB" id="428734at2759"/>
<dbReference type="GO" id="GO:0005634">
    <property type="term" value="C:nucleus"/>
    <property type="evidence" value="ECO:0007669"/>
    <property type="project" value="UniProtKB-SubCell"/>
</dbReference>
<dbReference type="GO" id="GO:0003723">
    <property type="term" value="F:RNA binding"/>
    <property type="evidence" value="ECO:0007669"/>
    <property type="project" value="UniProtKB-KW"/>
</dbReference>
<evidence type="ECO:0000256" key="18">
    <source>
        <dbReference type="ARBA" id="ARBA00023242"/>
    </source>
</evidence>
<evidence type="ECO:0000256" key="4">
    <source>
        <dbReference type="ARBA" id="ARBA00004496"/>
    </source>
</evidence>